<dbReference type="EMBL" id="ML978068">
    <property type="protein sequence ID" value="KAF2018291.1"/>
    <property type="molecule type" value="Genomic_DNA"/>
</dbReference>
<proteinExistence type="predicted"/>
<name>A0A6A5Y008_9PLEO</name>
<protein>
    <submittedName>
        <fullName evidence="1">Uncharacterized protein</fullName>
    </submittedName>
</protein>
<dbReference type="AlphaFoldDB" id="A0A6A5Y008"/>
<reference evidence="1" key="1">
    <citation type="journal article" date="2020" name="Stud. Mycol.">
        <title>101 Dothideomycetes genomes: a test case for predicting lifestyles and emergence of pathogens.</title>
        <authorList>
            <person name="Haridas S."/>
            <person name="Albert R."/>
            <person name="Binder M."/>
            <person name="Bloem J."/>
            <person name="Labutti K."/>
            <person name="Salamov A."/>
            <person name="Andreopoulos B."/>
            <person name="Baker S."/>
            <person name="Barry K."/>
            <person name="Bills G."/>
            <person name="Bluhm B."/>
            <person name="Cannon C."/>
            <person name="Castanera R."/>
            <person name="Culley D."/>
            <person name="Daum C."/>
            <person name="Ezra D."/>
            <person name="Gonzalez J."/>
            <person name="Henrissat B."/>
            <person name="Kuo A."/>
            <person name="Liang C."/>
            <person name="Lipzen A."/>
            <person name="Lutzoni F."/>
            <person name="Magnuson J."/>
            <person name="Mondo S."/>
            <person name="Nolan M."/>
            <person name="Ohm R."/>
            <person name="Pangilinan J."/>
            <person name="Park H.-J."/>
            <person name="Ramirez L."/>
            <person name="Alfaro M."/>
            <person name="Sun H."/>
            <person name="Tritt A."/>
            <person name="Yoshinaga Y."/>
            <person name="Zwiers L.-H."/>
            <person name="Turgeon B."/>
            <person name="Goodwin S."/>
            <person name="Spatafora J."/>
            <person name="Crous P."/>
            <person name="Grigoriev I."/>
        </authorList>
    </citation>
    <scope>NUCLEOTIDE SEQUENCE</scope>
    <source>
        <strain evidence="1">CBS 175.79</strain>
    </source>
</reference>
<sequence>MLSIKIWRAFNGNFEWPHFQSVWDIGFGGTQPSGRQSLAAMIEAPAIVGYFNSGAFKRL</sequence>
<gene>
    <name evidence="1" type="ORF">BU24DRAFT_421272</name>
</gene>
<dbReference type="GeneID" id="54285085"/>
<evidence type="ECO:0000313" key="1">
    <source>
        <dbReference type="EMBL" id="KAF2018291.1"/>
    </source>
</evidence>
<evidence type="ECO:0000313" key="2">
    <source>
        <dbReference type="Proteomes" id="UP000799778"/>
    </source>
</evidence>
<accession>A0A6A5Y008</accession>
<keyword evidence="2" id="KW-1185">Reference proteome</keyword>
<dbReference type="RefSeq" id="XP_033386630.1">
    <property type="nucleotide sequence ID" value="XM_033527688.1"/>
</dbReference>
<organism evidence="1 2">
    <name type="scientific">Aaosphaeria arxii CBS 175.79</name>
    <dbReference type="NCBI Taxonomy" id="1450172"/>
    <lineage>
        <taxon>Eukaryota</taxon>
        <taxon>Fungi</taxon>
        <taxon>Dikarya</taxon>
        <taxon>Ascomycota</taxon>
        <taxon>Pezizomycotina</taxon>
        <taxon>Dothideomycetes</taxon>
        <taxon>Pleosporomycetidae</taxon>
        <taxon>Pleosporales</taxon>
        <taxon>Pleosporales incertae sedis</taxon>
        <taxon>Aaosphaeria</taxon>
    </lineage>
</organism>
<dbReference type="Proteomes" id="UP000799778">
    <property type="component" value="Unassembled WGS sequence"/>
</dbReference>